<evidence type="ECO:0000259" key="3">
    <source>
        <dbReference type="Pfam" id="PF03816"/>
    </source>
</evidence>
<evidence type="ECO:0000259" key="4">
    <source>
        <dbReference type="Pfam" id="PF13399"/>
    </source>
</evidence>
<dbReference type="PANTHER" id="PTHR33392:SF6">
    <property type="entry name" value="POLYISOPRENYL-TEICHOIC ACID--PEPTIDOGLYCAN TEICHOIC ACID TRANSFERASE TAGU"/>
    <property type="match status" value="1"/>
</dbReference>
<keyword evidence="2" id="KW-1133">Transmembrane helix</keyword>
<feature type="domain" description="LytR/CpsA/Psr regulator C-terminal" evidence="4">
    <location>
        <begin position="373"/>
        <end position="453"/>
    </location>
</feature>
<proteinExistence type="inferred from homology"/>
<evidence type="ECO:0000313" key="6">
    <source>
        <dbReference type="Proteomes" id="UP000297951"/>
    </source>
</evidence>
<name>A0A4Y9F4M1_9MICC</name>
<dbReference type="InterPro" id="IPR027381">
    <property type="entry name" value="LytR/CpsA/Psr_C"/>
</dbReference>
<evidence type="ECO:0000256" key="1">
    <source>
        <dbReference type="ARBA" id="ARBA00006068"/>
    </source>
</evidence>
<comment type="similarity">
    <text evidence="1">Belongs to the LytR/CpsA/Psr (LCP) family.</text>
</comment>
<organism evidence="5 6">
    <name type="scientific">Rothia nasimurium</name>
    <dbReference type="NCBI Taxonomy" id="85336"/>
    <lineage>
        <taxon>Bacteria</taxon>
        <taxon>Bacillati</taxon>
        <taxon>Actinomycetota</taxon>
        <taxon>Actinomycetes</taxon>
        <taxon>Micrococcales</taxon>
        <taxon>Micrococcaceae</taxon>
        <taxon>Rothia</taxon>
    </lineage>
</organism>
<dbReference type="InterPro" id="IPR004474">
    <property type="entry name" value="LytR_CpsA_psr"/>
</dbReference>
<feature type="domain" description="Cell envelope-related transcriptional attenuator" evidence="3">
    <location>
        <begin position="105"/>
        <end position="262"/>
    </location>
</feature>
<dbReference type="Pfam" id="PF03816">
    <property type="entry name" value="LytR_cpsA_psr"/>
    <property type="match status" value="1"/>
</dbReference>
<dbReference type="Gene3D" id="3.40.630.190">
    <property type="entry name" value="LCP protein"/>
    <property type="match status" value="1"/>
</dbReference>
<gene>
    <name evidence="5" type="ORF">E4U03_04330</name>
</gene>
<protein>
    <submittedName>
        <fullName evidence="5">LytR family transcriptional regulator</fullName>
    </submittedName>
</protein>
<dbReference type="InterPro" id="IPR050922">
    <property type="entry name" value="LytR/CpsA/Psr_CW_biosynth"/>
</dbReference>
<keyword evidence="2" id="KW-0472">Membrane</keyword>
<evidence type="ECO:0000313" key="5">
    <source>
        <dbReference type="EMBL" id="TFU23044.1"/>
    </source>
</evidence>
<dbReference type="OrthoDB" id="9782542at2"/>
<reference evidence="5 6" key="1">
    <citation type="submission" date="2019-03" db="EMBL/GenBank/DDBJ databases">
        <title>Diversity of the mouse oral microbiome.</title>
        <authorList>
            <person name="Joseph S."/>
            <person name="Aduse-Opoku J."/>
            <person name="Curtis M."/>
            <person name="Wade W."/>
            <person name="Hashim A."/>
        </authorList>
    </citation>
    <scope>NUCLEOTIDE SEQUENCE [LARGE SCALE GENOMIC DNA]</scope>
    <source>
        <strain evidence="6">irhom_31</strain>
    </source>
</reference>
<dbReference type="Pfam" id="PF13399">
    <property type="entry name" value="LytR_C"/>
    <property type="match status" value="1"/>
</dbReference>
<dbReference type="Gene3D" id="3.30.70.2390">
    <property type="match status" value="1"/>
</dbReference>
<feature type="transmembrane region" description="Helical" evidence="2">
    <location>
        <begin position="31"/>
        <end position="52"/>
    </location>
</feature>
<dbReference type="NCBIfam" id="TIGR00350">
    <property type="entry name" value="lytR_cpsA_psr"/>
    <property type="match status" value="1"/>
</dbReference>
<dbReference type="EMBL" id="SPQC01000011">
    <property type="protein sequence ID" value="TFU23044.1"/>
    <property type="molecule type" value="Genomic_DNA"/>
</dbReference>
<accession>A0A4Y9F4M1</accession>
<dbReference type="PANTHER" id="PTHR33392">
    <property type="entry name" value="POLYISOPRENYL-TEICHOIC ACID--PEPTIDOGLYCAN TEICHOIC ACID TRANSFERASE TAGU"/>
    <property type="match status" value="1"/>
</dbReference>
<sequence length="487" mass="51164">MAPQGQPPQRVVTPLGRHMSNQPLKSQRVKWIALSCVALLAMVVAFSSFALVRLRSNVQIAEMNIGELSSDLASGPLDILVIGSDTRAGNNGAYGTAEDAASGARSDVMMLVQVSEDRSNVNVISFPRDLMVDIPKCTDAETGEVYPATTETQINESLERGGPGCTVATISNLTGVAIDHFMLVDFNAVKALSSVVGGVEVCVTEPIDDTYSGLKLPAGTSSVEGEQALAFLRSRHGFGDGSDTARIQAQQSFLASLLRKVQAEGTLTNPAMLLNIAEAITQNVTVDKELTNLGNLVSIGAIFANIDLSKVVFATVPNEPYVYDENKLQLSADAEAFFTKLQKDESLVEPAPAATTSASESSAPAAELAYSLGVSVTDATGVENRAEELAPKIEQAGFTSVTVDTTDAVYTESAIYYPYGYDAEAQAIADLFGITSLTPSDQYVGIAVILGSDLAESDTIAAPTSEIAAGATGQTADQVTCQQSFSY</sequence>
<comment type="caution">
    <text evidence="5">The sequence shown here is derived from an EMBL/GenBank/DDBJ whole genome shotgun (WGS) entry which is preliminary data.</text>
</comment>
<dbReference type="AlphaFoldDB" id="A0A4Y9F4M1"/>
<keyword evidence="2" id="KW-0812">Transmembrane</keyword>
<evidence type="ECO:0000256" key="2">
    <source>
        <dbReference type="SAM" id="Phobius"/>
    </source>
</evidence>
<dbReference type="Proteomes" id="UP000297951">
    <property type="component" value="Unassembled WGS sequence"/>
</dbReference>
<dbReference type="STRING" id="85336.A7979_00310"/>